<dbReference type="InterPro" id="IPR000683">
    <property type="entry name" value="Gfo/Idh/MocA-like_OxRdtase_N"/>
</dbReference>
<dbReference type="InterPro" id="IPR050463">
    <property type="entry name" value="Gfo/Idh/MocA_oxidrdct_glycsds"/>
</dbReference>
<dbReference type="RefSeq" id="WP_079681967.1">
    <property type="nucleotide sequence ID" value="NZ_FUYQ01000001.1"/>
</dbReference>
<proteinExistence type="predicted"/>
<dbReference type="Pfam" id="PF22725">
    <property type="entry name" value="GFO_IDH_MocA_C3"/>
    <property type="match status" value="1"/>
</dbReference>
<keyword evidence="1" id="KW-0560">Oxidoreductase</keyword>
<dbReference type="Pfam" id="PF01408">
    <property type="entry name" value="GFO_IDH_MocA"/>
    <property type="match status" value="1"/>
</dbReference>
<name>A0A1T4ZW83_9BACT</name>
<protein>
    <submittedName>
        <fullName evidence="4">Predicted dehydrogenase</fullName>
    </submittedName>
</protein>
<dbReference type="SUPFAM" id="SSF51735">
    <property type="entry name" value="NAD(P)-binding Rossmann-fold domains"/>
    <property type="match status" value="1"/>
</dbReference>
<dbReference type="EMBL" id="FUYQ01000001">
    <property type="protein sequence ID" value="SKB27010.1"/>
    <property type="molecule type" value="Genomic_DNA"/>
</dbReference>
<dbReference type="AlphaFoldDB" id="A0A1T4ZW83"/>
<dbReference type="GO" id="GO:0016491">
    <property type="term" value="F:oxidoreductase activity"/>
    <property type="evidence" value="ECO:0007669"/>
    <property type="project" value="UniProtKB-KW"/>
</dbReference>
<dbReference type="InterPro" id="IPR055170">
    <property type="entry name" value="GFO_IDH_MocA-like_dom"/>
</dbReference>
<feature type="domain" description="Gfo/Idh/MocA-like oxidoreductase N-terminal" evidence="2">
    <location>
        <begin position="6"/>
        <end position="124"/>
    </location>
</feature>
<dbReference type="InterPro" id="IPR036291">
    <property type="entry name" value="NAD(P)-bd_dom_sf"/>
</dbReference>
<evidence type="ECO:0000256" key="1">
    <source>
        <dbReference type="ARBA" id="ARBA00023002"/>
    </source>
</evidence>
<dbReference type="Proteomes" id="UP000190852">
    <property type="component" value="Unassembled WGS sequence"/>
</dbReference>
<evidence type="ECO:0000313" key="5">
    <source>
        <dbReference type="Proteomes" id="UP000190852"/>
    </source>
</evidence>
<organism evidence="4 5">
    <name type="scientific">Parabacteroides chartae</name>
    <dbReference type="NCBI Taxonomy" id="1037355"/>
    <lineage>
        <taxon>Bacteria</taxon>
        <taxon>Pseudomonadati</taxon>
        <taxon>Bacteroidota</taxon>
        <taxon>Bacteroidia</taxon>
        <taxon>Bacteroidales</taxon>
        <taxon>Tannerellaceae</taxon>
        <taxon>Parabacteroides</taxon>
    </lineage>
</organism>
<reference evidence="5" key="1">
    <citation type="submission" date="2017-02" db="EMBL/GenBank/DDBJ databases">
        <authorList>
            <person name="Varghese N."/>
            <person name="Submissions S."/>
        </authorList>
    </citation>
    <scope>NUCLEOTIDE SEQUENCE [LARGE SCALE GENOMIC DNA]</scope>
    <source>
        <strain evidence="5">DSM 24967</strain>
    </source>
</reference>
<gene>
    <name evidence="4" type="ORF">SAMN05660349_00206</name>
</gene>
<feature type="domain" description="GFO/IDH/MocA-like oxidoreductase" evidence="3">
    <location>
        <begin position="134"/>
        <end position="259"/>
    </location>
</feature>
<sequence>MENKRIHWGIIGCGDVTEKKSGPAFYTLPNTALTAVMRRDGVKAADYAKRHHVQKWYDNASSLINDPEVEAVYIATPPDSHAQLTIEALKKGKPVYVEKPMALNYGQCIKMIEASALYKTPLYVAYYRREQPYFLKVKELLQNQAIGQVKHVSLSLIRTPLPDDYNKEKPWRLDVNKAGGGYFADMGSHQLDMLLFLFGPISSHRSLVLNKGGLYDPEDYVNAIFQFESGVTAQAIWYFAAPSPASEDCIEIIGTKGTLKFSIFDMTPIVVKTETEEQVYDIGKPAIVEAPMIEKVSEELLKGQYTAEALHDAAEVTRLIEEILSPYYNKATL</sequence>
<dbReference type="Gene3D" id="3.30.360.10">
    <property type="entry name" value="Dihydrodipicolinate Reductase, domain 2"/>
    <property type="match status" value="1"/>
</dbReference>
<dbReference type="PANTHER" id="PTHR43818">
    <property type="entry name" value="BCDNA.GH03377"/>
    <property type="match status" value="1"/>
</dbReference>
<evidence type="ECO:0000313" key="4">
    <source>
        <dbReference type="EMBL" id="SKB27010.1"/>
    </source>
</evidence>
<dbReference type="GO" id="GO:0000166">
    <property type="term" value="F:nucleotide binding"/>
    <property type="evidence" value="ECO:0007669"/>
    <property type="project" value="InterPro"/>
</dbReference>
<dbReference type="SUPFAM" id="SSF55347">
    <property type="entry name" value="Glyceraldehyde-3-phosphate dehydrogenase-like, C-terminal domain"/>
    <property type="match status" value="1"/>
</dbReference>
<keyword evidence="5" id="KW-1185">Reference proteome</keyword>
<accession>A0A1T4ZW83</accession>
<dbReference type="Gene3D" id="3.40.50.720">
    <property type="entry name" value="NAD(P)-binding Rossmann-like Domain"/>
    <property type="match status" value="1"/>
</dbReference>
<dbReference type="PANTHER" id="PTHR43818:SF11">
    <property type="entry name" value="BCDNA.GH03377"/>
    <property type="match status" value="1"/>
</dbReference>
<evidence type="ECO:0000259" key="3">
    <source>
        <dbReference type="Pfam" id="PF22725"/>
    </source>
</evidence>
<evidence type="ECO:0000259" key="2">
    <source>
        <dbReference type="Pfam" id="PF01408"/>
    </source>
</evidence>